<dbReference type="Proteomes" id="UP000317178">
    <property type="component" value="Chromosome"/>
</dbReference>
<accession>A0A518CPZ8</accession>
<dbReference type="EMBL" id="CP036281">
    <property type="protein sequence ID" value="QDU81297.1"/>
    <property type="molecule type" value="Genomic_DNA"/>
</dbReference>
<dbReference type="InterPro" id="IPR002881">
    <property type="entry name" value="DUF58"/>
</dbReference>
<evidence type="ECO:0000256" key="1">
    <source>
        <dbReference type="SAM" id="Phobius"/>
    </source>
</evidence>
<reference evidence="3 4" key="1">
    <citation type="submission" date="2019-02" db="EMBL/GenBank/DDBJ databases">
        <title>Deep-cultivation of Planctomycetes and their phenomic and genomic characterization uncovers novel biology.</title>
        <authorList>
            <person name="Wiegand S."/>
            <person name="Jogler M."/>
            <person name="Boedeker C."/>
            <person name="Pinto D."/>
            <person name="Vollmers J."/>
            <person name="Rivas-Marin E."/>
            <person name="Kohn T."/>
            <person name="Peeters S.H."/>
            <person name="Heuer A."/>
            <person name="Rast P."/>
            <person name="Oberbeckmann S."/>
            <person name="Bunk B."/>
            <person name="Jeske O."/>
            <person name="Meyerdierks A."/>
            <person name="Storesund J.E."/>
            <person name="Kallscheuer N."/>
            <person name="Luecker S."/>
            <person name="Lage O.M."/>
            <person name="Pohl T."/>
            <person name="Merkel B.J."/>
            <person name="Hornburger P."/>
            <person name="Mueller R.-W."/>
            <person name="Bruemmer F."/>
            <person name="Labrenz M."/>
            <person name="Spormann A.M."/>
            <person name="Op den Camp H."/>
            <person name="Overmann J."/>
            <person name="Amann R."/>
            <person name="Jetten M.S.M."/>
            <person name="Mascher T."/>
            <person name="Medema M.H."/>
            <person name="Devos D.P."/>
            <person name="Kaster A.-K."/>
            <person name="Ovreas L."/>
            <person name="Rohde M."/>
            <person name="Galperin M.Y."/>
            <person name="Jogler C."/>
        </authorList>
    </citation>
    <scope>NUCLEOTIDE SEQUENCE [LARGE SCALE GENOMIC DNA]</scope>
    <source>
        <strain evidence="3 4">Pla110</strain>
    </source>
</reference>
<keyword evidence="1" id="KW-1133">Transmembrane helix</keyword>
<organism evidence="3 4">
    <name type="scientific">Polystyrenella longa</name>
    <dbReference type="NCBI Taxonomy" id="2528007"/>
    <lineage>
        <taxon>Bacteria</taxon>
        <taxon>Pseudomonadati</taxon>
        <taxon>Planctomycetota</taxon>
        <taxon>Planctomycetia</taxon>
        <taxon>Planctomycetales</taxon>
        <taxon>Planctomycetaceae</taxon>
        <taxon>Polystyrenella</taxon>
    </lineage>
</organism>
<evidence type="ECO:0000259" key="2">
    <source>
        <dbReference type="Pfam" id="PF01882"/>
    </source>
</evidence>
<feature type="domain" description="DUF58" evidence="2">
    <location>
        <begin position="288"/>
        <end position="361"/>
    </location>
</feature>
<dbReference type="RefSeq" id="WP_144996526.1">
    <property type="nucleotide sequence ID" value="NZ_CP036281.1"/>
</dbReference>
<feature type="transmembrane region" description="Helical" evidence="1">
    <location>
        <begin position="48"/>
        <end position="70"/>
    </location>
</feature>
<dbReference type="Pfam" id="PF01882">
    <property type="entry name" value="DUF58"/>
    <property type="match status" value="1"/>
</dbReference>
<dbReference type="AlphaFoldDB" id="A0A518CPZ8"/>
<keyword evidence="1" id="KW-0472">Membrane</keyword>
<dbReference type="PANTHER" id="PTHR34351:SF1">
    <property type="entry name" value="SLR1927 PROTEIN"/>
    <property type="match status" value="1"/>
</dbReference>
<protein>
    <recommendedName>
        <fullName evidence="2">DUF58 domain-containing protein</fullName>
    </recommendedName>
</protein>
<feature type="transmembrane region" description="Helical" evidence="1">
    <location>
        <begin position="17"/>
        <end position="36"/>
    </location>
</feature>
<dbReference type="PANTHER" id="PTHR34351">
    <property type="entry name" value="SLR1927 PROTEIN-RELATED"/>
    <property type="match status" value="1"/>
</dbReference>
<dbReference type="OrthoDB" id="9812729at2"/>
<evidence type="ECO:0000313" key="3">
    <source>
        <dbReference type="EMBL" id="QDU81297.1"/>
    </source>
</evidence>
<keyword evidence="1" id="KW-0812">Transmembrane</keyword>
<proteinExistence type="predicted"/>
<feature type="transmembrane region" description="Helical" evidence="1">
    <location>
        <begin position="118"/>
        <end position="140"/>
    </location>
</feature>
<sequence length="472" mass="53705">MRFGQYRDQQQNPRQRVWHLTIGFLLVLTGSLLIWANLQLKLLAAGNGLLTLVFSTFVMILLLGGAYLFLQAWQAQKATLKKVRLNRQRVRLTPQGMTLTVMMLVFLIASMLSHSNMMVLMFSFIAGAIVVNGTLGMTMVRNASVKRRVPAGVMAGEKIAVNIEYTNKSRFRSAWVMVVRDTINHQTESLQAEVLIARIMPQKTASAYYDFRPMRRGIYRFGPLEVLTSSPLGMVERGHIFDLEDKLAVYPRTGKLTSIWKKERSHAAELVQQKQTRKGVFDDEYHSMREYRPGDNPRAIHWRTSARRNEVIVREFHQSRDDDVLLMVDLWLPKNPTEHHLELTETAVSFAATVSLEQMQKSRDFQFTLLINGSTMSSWSGRSSPMATEEALNALALAEGGRECELSDWMEEACQYRSPSTSLILATSRPESELQTLHLLLEAALEEPLLNVTIVSVDSKKFSNFFLLPDFD</sequence>
<name>A0A518CPZ8_9PLAN</name>
<keyword evidence="4" id="KW-1185">Reference proteome</keyword>
<dbReference type="KEGG" id="plon:Pla110_30380"/>
<feature type="transmembrane region" description="Helical" evidence="1">
    <location>
        <begin position="90"/>
        <end position="112"/>
    </location>
</feature>
<evidence type="ECO:0000313" key="4">
    <source>
        <dbReference type="Proteomes" id="UP000317178"/>
    </source>
</evidence>
<gene>
    <name evidence="3" type="ORF">Pla110_30380</name>
</gene>